<accession>A0ACA9RR96</accession>
<dbReference type="EMBL" id="CAJVQC010065174">
    <property type="protein sequence ID" value="CAG8805217.1"/>
    <property type="molecule type" value="Genomic_DNA"/>
</dbReference>
<proteinExistence type="predicted"/>
<comment type="caution">
    <text evidence="1">The sequence shown here is derived from an EMBL/GenBank/DDBJ whole genome shotgun (WGS) entry which is preliminary data.</text>
</comment>
<feature type="non-terminal residue" evidence="1">
    <location>
        <position position="1"/>
    </location>
</feature>
<protein>
    <submittedName>
        <fullName evidence="1">27157_t:CDS:1</fullName>
    </submittedName>
</protein>
<name>A0ACA9RR96_9GLOM</name>
<evidence type="ECO:0000313" key="1">
    <source>
        <dbReference type="EMBL" id="CAG8805217.1"/>
    </source>
</evidence>
<evidence type="ECO:0000313" key="2">
    <source>
        <dbReference type="Proteomes" id="UP000789920"/>
    </source>
</evidence>
<organism evidence="1 2">
    <name type="scientific">Racocetra persica</name>
    <dbReference type="NCBI Taxonomy" id="160502"/>
    <lineage>
        <taxon>Eukaryota</taxon>
        <taxon>Fungi</taxon>
        <taxon>Fungi incertae sedis</taxon>
        <taxon>Mucoromycota</taxon>
        <taxon>Glomeromycotina</taxon>
        <taxon>Glomeromycetes</taxon>
        <taxon>Diversisporales</taxon>
        <taxon>Gigasporaceae</taxon>
        <taxon>Racocetra</taxon>
    </lineage>
</organism>
<gene>
    <name evidence="1" type="ORF">RPERSI_LOCUS21880</name>
</gene>
<dbReference type="Proteomes" id="UP000789920">
    <property type="component" value="Unassembled WGS sequence"/>
</dbReference>
<keyword evidence="2" id="KW-1185">Reference proteome</keyword>
<reference evidence="1" key="1">
    <citation type="submission" date="2021-06" db="EMBL/GenBank/DDBJ databases">
        <authorList>
            <person name="Kallberg Y."/>
            <person name="Tangrot J."/>
            <person name="Rosling A."/>
        </authorList>
    </citation>
    <scope>NUCLEOTIDE SEQUENCE</scope>
    <source>
        <strain evidence="1">MA461A</strain>
    </source>
</reference>
<sequence>HFSNTGSSSKKNKNEDYKRYSSIEGVHNIVHNKIGGPSGHMAYTETAGFDPIFFLHHANVDRLVAIWQVCKSKKDSWMKKDGKLDENTSLEPFTGWTSKKKLELGYTYPELGIGEDPDPDKLLDKMLKFYQPTPISDRKWTVSISVMKNEVGSPFEIRVFIDLPDNSPIPPVTSPKFTGFISIFAWNSKTNCPSCDANPNVLVNDSVDITACLLRLNLVNEENELDWPPYNKEKPLHKRISLVPVLLDGSPLVMKEVGLKAAHCWDLKIRGRAVEYIKLGQIV</sequence>